<organism evidence="3 4">
    <name type="scientific">Shewanella gelidii</name>
    <dbReference type="NCBI Taxonomy" id="1642821"/>
    <lineage>
        <taxon>Bacteria</taxon>
        <taxon>Pseudomonadati</taxon>
        <taxon>Pseudomonadota</taxon>
        <taxon>Gammaproteobacteria</taxon>
        <taxon>Alteromonadales</taxon>
        <taxon>Shewanellaceae</taxon>
        <taxon>Shewanella</taxon>
    </lineage>
</organism>
<dbReference type="InterPro" id="IPR018637">
    <property type="entry name" value="DUF2059"/>
</dbReference>
<dbReference type="Pfam" id="PF09832">
    <property type="entry name" value="DUF2059"/>
    <property type="match status" value="1"/>
</dbReference>
<evidence type="ECO:0000256" key="1">
    <source>
        <dbReference type="SAM" id="SignalP"/>
    </source>
</evidence>
<feature type="signal peptide" evidence="1">
    <location>
        <begin position="1"/>
        <end position="19"/>
    </location>
</feature>
<sequence>MFRVAITIFIWLFSVSVLSAEDGAYKDTMRDFLEATGSIESTKSVVENSLMLQAQNLRNSQQDPELVDVVFDEIRKHYLENYLTEQYLLNLYEPSFRKHFSLVELQELVAFYRSPIGQKLASLQPAIAIEAMNNLQANLRAGEAQLQSKIRSRLAKEGLQ</sequence>
<gene>
    <name evidence="3" type="ORF">GCM10009332_05940</name>
</gene>
<keyword evidence="1" id="KW-0732">Signal</keyword>
<reference evidence="3" key="1">
    <citation type="journal article" date="2014" name="Int. J. Syst. Evol. Microbiol.">
        <title>Complete genome sequence of Corynebacterium casei LMG S-19264T (=DSM 44701T), isolated from a smear-ripened cheese.</title>
        <authorList>
            <consortium name="US DOE Joint Genome Institute (JGI-PGF)"/>
            <person name="Walter F."/>
            <person name="Albersmeier A."/>
            <person name="Kalinowski J."/>
            <person name="Ruckert C."/>
        </authorList>
    </citation>
    <scope>NUCLEOTIDE SEQUENCE</scope>
    <source>
        <strain evidence="3">JCM 30804</strain>
    </source>
</reference>
<reference evidence="3" key="2">
    <citation type="submission" date="2020-09" db="EMBL/GenBank/DDBJ databases">
        <authorList>
            <person name="Sun Q."/>
            <person name="Ohkuma M."/>
        </authorList>
    </citation>
    <scope>NUCLEOTIDE SEQUENCE</scope>
    <source>
        <strain evidence="3">JCM 30804</strain>
    </source>
</reference>
<protein>
    <recommendedName>
        <fullName evidence="2">DUF2059 domain-containing protein</fullName>
    </recommendedName>
</protein>
<evidence type="ECO:0000313" key="3">
    <source>
        <dbReference type="EMBL" id="GGI71443.1"/>
    </source>
</evidence>
<name>A0A917N6K2_9GAMM</name>
<evidence type="ECO:0000259" key="2">
    <source>
        <dbReference type="Pfam" id="PF09832"/>
    </source>
</evidence>
<keyword evidence="4" id="KW-1185">Reference proteome</keyword>
<dbReference type="Proteomes" id="UP000613743">
    <property type="component" value="Unassembled WGS sequence"/>
</dbReference>
<dbReference type="EMBL" id="BMPZ01000001">
    <property type="protein sequence ID" value="GGI71443.1"/>
    <property type="molecule type" value="Genomic_DNA"/>
</dbReference>
<accession>A0A917N6K2</accession>
<dbReference type="AlphaFoldDB" id="A0A917N6K2"/>
<proteinExistence type="predicted"/>
<dbReference type="RefSeq" id="WP_188917641.1">
    <property type="nucleotide sequence ID" value="NZ_BMPZ01000001.1"/>
</dbReference>
<evidence type="ECO:0000313" key="4">
    <source>
        <dbReference type="Proteomes" id="UP000613743"/>
    </source>
</evidence>
<comment type="caution">
    <text evidence="3">The sequence shown here is derived from an EMBL/GenBank/DDBJ whole genome shotgun (WGS) entry which is preliminary data.</text>
</comment>
<feature type="domain" description="DUF2059" evidence="2">
    <location>
        <begin position="91"/>
        <end position="137"/>
    </location>
</feature>
<feature type="chain" id="PRO_5036788348" description="DUF2059 domain-containing protein" evidence="1">
    <location>
        <begin position="20"/>
        <end position="160"/>
    </location>
</feature>